<sequence length="203" mass="23031">MPSDLRQSLLELLKEYVDIFAWSYRDMPGLDSDIVKHKLPLHPQFSSSSAAVEENEIGSGIKDQGRIRKAMECQIPYYSRMPSMGRKHSANTQEGWEGVNVCQLQEPQKANPKDNFSLPHIDMLVDNTVQHAFFPSWTASLECPQWVENIVPIPKKDGKEPQKANPKDNFSLPHIDMLVDNTVQHAFFPSWTASLGTTKSGWH</sequence>
<comment type="caution">
    <text evidence="1">The sequence shown here is derived from an EMBL/GenBank/DDBJ whole genome shotgun (WGS) entry which is preliminary data.</text>
</comment>
<feature type="non-terminal residue" evidence="1">
    <location>
        <position position="1"/>
    </location>
</feature>
<evidence type="ECO:0000313" key="1">
    <source>
        <dbReference type="EMBL" id="RDY12188.1"/>
    </source>
</evidence>
<dbReference type="InterPro" id="IPR053134">
    <property type="entry name" value="RNA-dir_DNA_polymerase"/>
</dbReference>
<keyword evidence="2" id="KW-1185">Reference proteome</keyword>
<organism evidence="1 2">
    <name type="scientific">Mucuna pruriens</name>
    <name type="common">Velvet bean</name>
    <name type="synonym">Dolichos pruriens</name>
    <dbReference type="NCBI Taxonomy" id="157652"/>
    <lineage>
        <taxon>Eukaryota</taxon>
        <taxon>Viridiplantae</taxon>
        <taxon>Streptophyta</taxon>
        <taxon>Embryophyta</taxon>
        <taxon>Tracheophyta</taxon>
        <taxon>Spermatophyta</taxon>
        <taxon>Magnoliopsida</taxon>
        <taxon>eudicotyledons</taxon>
        <taxon>Gunneridae</taxon>
        <taxon>Pentapetalae</taxon>
        <taxon>rosids</taxon>
        <taxon>fabids</taxon>
        <taxon>Fabales</taxon>
        <taxon>Fabaceae</taxon>
        <taxon>Papilionoideae</taxon>
        <taxon>50 kb inversion clade</taxon>
        <taxon>NPAAA clade</taxon>
        <taxon>indigoferoid/millettioid clade</taxon>
        <taxon>Phaseoleae</taxon>
        <taxon>Mucuna</taxon>
    </lineage>
</organism>
<dbReference type="Proteomes" id="UP000257109">
    <property type="component" value="Unassembled WGS sequence"/>
</dbReference>
<dbReference type="EMBL" id="QJKJ01000515">
    <property type="protein sequence ID" value="RDY12188.1"/>
    <property type="molecule type" value="Genomic_DNA"/>
</dbReference>
<gene>
    <name evidence="1" type="ORF">CR513_03047</name>
</gene>
<dbReference type="AlphaFoldDB" id="A0A371IAW9"/>
<dbReference type="PANTHER" id="PTHR24559">
    <property type="entry name" value="TRANSPOSON TY3-I GAG-POL POLYPROTEIN"/>
    <property type="match status" value="1"/>
</dbReference>
<protein>
    <submittedName>
        <fullName evidence="1">Uncharacterized protein</fullName>
    </submittedName>
</protein>
<proteinExistence type="predicted"/>
<dbReference type="OrthoDB" id="1741399at2759"/>
<reference evidence="1" key="1">
    <citation type="submission" date="2018-05" db="EMBL/GenBank/DDBJ databases">
        <title>Draft genome of Mucuna pruriens seed.</title>
        <authorList>
            <person name="Nnadi N.E."/>
            <person name="Vos R."/>
            <person name="Hasami M.H."/>
            <person name="Devisetty U.K."/>
            <person name="Aguiy J.C."/>
        </authorList>
    </citation>
    <scope>NUCLEOTIDE SEQUENCE [LARGE SCALE GENOMIC DNA]</scope>
    <source>
        <strain evidence="1">JCA_2017</strain>
    </source>
</reference>
<name>A0A371IAW9_MUCPR</name>
<accession>A0A371IAW9</accession>
<dbReference type="PANTHER" id="PTHR24559:SF457">
    <property type="entry name" value="RNA-DIRECTED DNA POLYMERASE HOMOLOG"/>
    <property type="match status" value="1"/>
</dbReference>
<evidence type="ECO:0000313" key="2">
    <source>
        <dbReference type="Proteomes" id="UP000257109"/>
    </source>
</evidence>